<protein>
    <recommendedName>
        <fullName evidence="2">WW domain-containing protein</fullName>
    </recommendedName>
</protein>
<keyword evidence="1" id="KW-0040">ANK repeat</keyword>
<organism evidence="3 4">
    <name type="scientific">Fusarium torreyae</name>
    <dbReference type="NCBI Taxonomy" id="1237075"/>
    <lineage>
        <taxon>Eukaryota</taxon>
        <taxon>Fungi</taxon>
        <taxon>Dikarya</taxon>
        <taxon>Ascomycota</taxon>
        <taxon>Pezizomycotina</taxon>
        <taxon>Sordariomycetes</taxon>
        <taxon>Hypocreomycetidae</taxon>
        <taxon>Hypocreales</taxon>
        <taxon>Nectriaceae</taxon>
        <taxon>Fusarium</taxon>
    </lineage>
</organism>
<dbReference type="InterPro" id="IPR002110">
    <property type="entry name" value="Ankyrin_rpt"/>
</dbReference>
<dbReference type="PROSITE" id="PS50088">
    <property type="entry name" value="ANK_REPEAT"/>
    <property type="match status" value="1"/>
</dbReference>
<dbReference type="InterPro" id="IPR036020">
    <property type="entry name" value="WW_dom_sf"/>
</dbReference>
<comment type="caution">
    <text evidence="3">The sequence shown here is derived from an EMBL/GenBank/DDBJ whole genome shotgun (WGS) entry which is preliminary data.</text>
</comment>
<dbReference type="EMBL" id="JAOQAZ010000018">
    <property type="protein sequence ID" value="KAJ4256936.1"/>
    <property type="molecule type" value="Genomic_DNA"/>
</dbReference>
<dbReference type="SUPFAM" id="SSF51045">
    <property type="entry name" value="WW domain"/>
    <property type="match status" value="1"/>
</dbReference>
<dbReference type="PROSITE" id="PS50020">
    <property type="entry name" value="WW_DOMAIN_2"/>
    <property type="match status" value="1"/>
</dbReference>
<dbReference type="PROSITE" id="PS01159">
    <property type="entry name" value="WW_DOMAIN_1"/>
    <property type="match status" value="1"/>
</dbReference>
<evidence type="ECO:0000313" key="3">
    <source>
        <dbReference type="EMBL" id="KAJ4256936.1"/>
    </source>
</evidence>
<accession>A0A9W8VF07</accession>
<dbReference type="AlphaFoldDB" id="A0A9W8VF07"/>
<keyword evidence="4" id="KW-1185">Reference proteome</keyword>
<dbReference type="Proteomes" id="UP001152049">
    <property type="component" value="Unassembled WGS sequence"/>
</dbReference>
<dbReference type="Gene3D" id="1.25.40.20">
    <property type="entry name" value="Ankyrin repeat-containing domain"/>
    <property type="match status" value="1"/>
</dbReference>
<dbReference type="Pfam" id="PF00397">
    <property type="entry name" value="WW"/>
    <property type="match status" value="1"/>
</dbReference>
<dbReference type="SMART" id="SM00456">
    <property type="entry name" value="WW"/>
    <property type="match status" value="1"/>
</dbReference>
<proteinExistence type="predicted"/>
<feature type="repeat" description="ANK" evidence="1">
    <location>
        <begin position="72"/>
        <end position="104"/>
    </location>
</feature>
<name>A0A9W8VF07_9HYPO</name>
<dbReference type="Gene3D" id="2.20.70.10">
    <property type="match status" value="1"/>
</dbReference>
<sequence length="329" mass="36331">MDYGLDRLEYLVQKYGKPSFIANSQTDASLISSLLMAKPSISDASAIAVQAATLRYLVELFPDQLNSIDPNTRGTALHLASSLGNLECVEVLLSSGADTDVETQSDHNEYGITALGLAVQRMHTPPPQTIREGGSRETNAFRKNIERIIAALARKGAQTAGQAASTALGLRVHNALHNGDSRIHVMILNDTRASTIQPDNEWFKRLPWEGEGPSPYEARDDGEAMVEYVEEDGLLHVMPENTYSTLESLIGAISPRMRSRGYVEMRDPPPDRYVDFIEMSTEALKAVWTNGGTMPSEWEIREDSGSGRIYFVDHNHRRTSWDPPVAVST</sequence>
<evidence type="ECO:0000259" key="2">
    <source>
        <dbReference type="PROSITE" id="PS50020"/>
    </source>
</evidence>
<reference evidence="3" key="1">
    <citation type="submission" date="2022-09" db="EMBL/GenBank/DDBJ databases">
        <title>Fusarium specimens isolated from Avocado Roots.</title>
        <authorList>
            <person name="Stajich J."/>
            <person name="Roper C."/>
            <person name="Heimlech-Rivalta G."/>
        </authorList>
    </citation>
    <scope>NUCLEOTIDE SEQUENCE</scope>
    <source>
        <strain evidence="3">CF00136</strain>
    </source>
</reference>
<dbReference type="OrthoDB" id="4062651at2759"/>
<dbReference type="PROSITE" id="PS50297">
    <property type="entry name" value="ANK_REP_REGION"/>
    <property type="match status" value="1"/>
</dbReference>
<dbReference type="SUPFAM" id="SSF48403">
    <property type="entry name" value="Ankyrin repeat"/>
    <property type="match status" value="1"/>
</dbReference>
<feature type="domain" description="WW" evidence="2">
    <location>
        <begin position="292"/>
        <end position="326"/>
    </location>
</feature>
<dbReference type="InterPro" id="IPR001202">
    <property type="entry name" value="WW_dom"/>
</dbReference>
<dbReference type="InterPro" id="IPR036770">
    <property type="entry name" value="Ankyrin_rpt-contain_sf"/>
</dbReference>
<evidence type="ECO:0000313" key="4">
    <source>
        <dbReference type="Proteomes" id="UP001152049"/>
    </source>
</evidence>
<dbReference type="Pfam" id="PF12796">
    <property type="entry name" value="Ank_2"/>
    <property type="match status" value="1"/>
</dbReference>
<evidence type="ECO:0000256" key="1">
    <source>
        <dbReference type="PROSITE-ProRule" id="PRU00023"/>
    </source>
</evidence>
<gene>
    <name evidence="3" type="ORF">NW762_009032</name>
</gene>
<dbReference type="CDD" id="cd00201">
    <property type="entry name" value="WW"/>
    <property type="match status" value="1"/>
</dbReference>